<evidence type="ECO:0000313" key="1">
    <source>
        <dbReference type="EMBL" id="KAK3763304.1"/>
    </source>
</evidence>
<organism evidence="1 2">
    <name type="scientific">Elysia crispata</name>
    <name type="common">lettuce slug</name>
    <dbReference type="NCBI Taxonomy" id="231223"/>
    <lineage>
        <taxon>Eukaryota</taxon>
        <taxon>Metazoa</taxon>
        <taxon>Spiralia</taxon>
        <taxon>Lophotrochozoa</taxon>
        <taxon>Mollusca</taxon>
        <taxon>Gastropoda</taxon>
        <taxon>Heterobranchia</taxon>
        <taxon>Euthyneura</taxon>
        <taxon>Panpulmonata</taxon>
        <taxon>Sacoglossa</taxon>
        <taxon>Placobranchoidea</taxon>
        <taxon>Plakobranchidae</taxon>
        <taxon>Elysia</taxon>
    </lineage>
</organism>
<comment type="caution">
    <text evidence="1">The sequence shown here is derived from an EMBL/GenBank/DDBJ whole genome shotgun (WGS) entry which is preliminary data.</text>
</comment>
<sequence>MQGSWGEVFKADHKKSQAGLEHAALLFLQIVDRSVLEVCGLRSKLITYAETVRINKKFITNKEHDRKLSAGQAQSVKPSPDQVVRTQEENQLLLEWCILSHEI</sequence>
<keyword evidence="2" id="KW-1185">Reference proteome</keyword>
<dbReference type="AlphaFoldDB" id="A0AAE1DAA7"/>
<gene>
    <name evidence="1" type="ORF">RRG08_021127</name>
</gene>
<accession>A0AAE1DAA7</accession>
<protein>
    <submittedName>
        <fullName evidence="1">Uncharacterized protein</fullName>
    </submittedName>
</protein>
<dbReference type="EMBL" id="JAWDGP010004573">
    <property type="protein sequence ID" value="KAK3763304.1"/>
    <property type="molecule type" value="Genomic_DNA"/>
</dbReference>
<evidence type="ECO:0000313" key="2">
    <source>
        <dbReference type="Proteomes" id="UP001283361"/>
    </source>
</evidence>
<reference evidence="1" key="1">
    <citation type="journal article" date="2023" name="G3 (Bethesda)">
        <title>A reference genome for the long-term kleptoplast-retaining sea slug Elysia crispata morphotype clarki.</title>
        <authorList>
            <person name="Eastman K.E."/>
            <person name="Pendleton A.L."/>
            <person name="Shaikh M.A."/>
            <person name="Suttiyut T."/>
            <person name="Ogas R."/>
            <person name="Tomko P."/>
            <person name="Gavelis G."/>
            <person name="Widhalm J.R."/>
            <person name="Wisecaver J.H."/>
        </authorList>
    </citation>
    <scope>NUCLEOTIDE SEQUENCE</scope>
    <source>
        <strain evidence="1">ECLA1</strain>
    </source>
</reference>
<proteinExistence type="predicted"/>
<name>A0AAE1DAA7_9GAST</name>
<dbReference type="Proteomes" id="UP001283361">
    <property type="component" value="Unassembled WGS sequence"/>
</dbReference>